<feature type="chain" id="PRO_5045213572" description="Lipoprotein SmpA/OmlA domain-containing protein" evidence="1">
    <location>
        <begin position="21"/>
        <end position="144"/>
    </location>
</feature>
<dbReference type="RefSeq" id="WP_314281073.1">
    <property type="nucleotide sequence ID" value="NZ_JAVVDO010000006.1"/>
</dbReference>
<feature type="signal peptide" evidence="1">
    <location>
        <begin position="1"/>
        <end position="20"/>
    </location>
</feature>
<keyword evidence="3" id="KW-1185">Reference proteome</keyword>
<comment type="caution">
    <text evidence="2">The sequence shown here is derived from an EMBL/GenBank/DDBJ whole genome shotgun (WGS) entry which is preliminary data.</text>
</comment>
<protein>
    <recommendedName>
        <fullName evidence="4">Lipoprotein SmpA/OmlA domain-containing protein</fullName>
    </recommendedName>
</protein>
<accession>A0ABU3MDU6</accession>
<evidence type="ECO:0000313" key="3">
    <source>
        <dbReference type="Proteomes" id="UP001258945"/>
    </source>
</evidence>
<gene>
    <name evidence="2" type="ORF">RQ831_06230</name>
</gene>
<dbReference type="EMBL" id="JAVVDO010000006">
    <property type="protein sequence ID" value="MDT8330641.1"/>
    <property type="molecule type" value="Genomic_DNA"/>
</dbReference>
<evidence type="ECO:0008006" key="4">
    <source>
        <dbReference type="Google" id="ProtNLM"/>
    </source>
</evidence>
<dbReference type="Proteomes" id="UP001258945">
    <property type="component" value="Unassembled WGS sequence"/>
</dbReference>
<dbReference type="PROSITE" id="PS51257">
    <property type="entry name" value="PROKAR_LIPOPROTEIN"/>
    <property type="match status" value="1"/>
</dbReference>
<evidence type="ECO:0000256" key="1">
    <source>
        <dbReference type="SAM" id="SignalP"/>
    </source>
</evidence>
<reference evidence="2 3" key="1">
    <citation type="journal article" date="2019" name="Microb. Pathog.">
        <title>Comparison of VITEK 2, MALDI-TOF MS, 16S rRNA gene sequencing, and whole-genome sequencing for identification of Roseomonas mucosa.</title>
        <authorList>
            <person name="Rudolph W.W."/>
            <person name="Gunzer F."/>
            <person name="Trauth M."/>
            <person name="Bunk B."/>
            <person name="Bigge R."/>
            <person name="Schrottner P."/>
        </authorList>
    </citation>
    <scope>NUCLEOTIDE SEQUENCE [LARGE SCALE GENOMIC DNA]</scope>
    <source>
        <strain evidence="2 3">DSM 103800</strain>
    </source>
</reference>
<evidence type="ECO:0000313" key="2">
    <source>
        <dbReference type="EMBL" id="MDT8330641.1"/>
    </source>
</evidence>
<sequence length="144" mass="15583">MTRLRSAAAISCLFATLALGACGQPGMPGGEDQFSQSYVETHLIKGRTTMQDVQALYGQPFRRSTQGGNRVYWTYRPEQTGSMGMLTGISKIVPGVALSNSLTNFREQQQKVQQAADASSGNTDVRGSSLDLTFQNGILVDWSL</sequence>
<name>A0ABU3MDU6_9PROT</name>
<organism evidence="2 3">
    <name type="scientific">Roseomonas gilardii</name>
    <dbReference type="NCBI Taxonomy" id="257708"/>
    <lineage>
        <taxon>Bacteria</taxon>
        <taxon>Pseudomonadati</taxon>
        <taxon>Pseudomonadota</taxon>
        <taxon>Alphaproteobacteria</taxon>
        <taxon>Acetobacterales</taxon>
        <taxon>Roseomonadaceae</taxon>
        <taxon>Roseomonas</taxon>
    </lineage>
</organism>
<proteinExistence type="predicted"/>
<keyword evidence="1" id="KW-0732">Signal</keyword>